<comment type="caution">
    <text evidence="1">The sequence shown here is derived from an EMBL/GenBank/DDBJ whole genome shotgun (WGS) entry which is preliminary data.</text>
</comment>
<dbReference type="Gene3D" id="3.40.50.300">
    <property type="entry name" value="P-loop containing nucleotide triphosphate hydrolases"/>
    <property type="match status" value="1"/>
</dbReference>
<reference evidence="1" key="1">
    <citation type="journal article" date="2014" name="Int. J. Syst. Evol. Microbiol.">
        <title>Complete genome sequence of Corynebacterium casei LMG S-19264T (=DSM 44701T), isolated from a smear-ripened cheese.</title>
        <authorList>
            <consortium name="US DOE Joint Genome Institute (JGI-PGF)"/>
            <person name="Walter F."/>
            <person name="Albersmeier A."/>
            <person name="Kalinowski J."/>
            <person name="Ruckert C."/>
        </authorList>
    </citation>
    <scope>NUCLEOTIDE SEQUENCE</scope>
    <source>
        <strain evidence="1">KCTC 32437</strain>
    </source>
</reference>
<evidence type="ECO:0000313" key="1">
    <source>
        <dbReference type="EMBL" id="GHA13067.1"/>
    </source>
</evidence>
<organism evidence="1 2">
    <name type="scientific">Devosia pacifica</name>
    <dbReference type="NCBI Taxonomy" id="1335967"/>
    <lineage>
        <taxon>Bacteria</taxon>
        <taxon>Pseudomonadati</taxon>
        <taxon>Pseudomonadota</taxon>
        <taxon>Alphaproteobacteria</taxon>
        <taxon>Hyphomicrobiales</taxon>
        <taxon>Devosiaceae</taxon>
        <taxon>Devosia</taxon>
    </lineage>
</organism>
<gene>
    <name evidence="1" type="ORF">GCM10007989_04540</name>
</gene>
<proteinExistence type="predicted"/>
<sequence length="173" mass="18847">MAGLYIITGAMAAGKSTVARALVERYDRAAHVGGDAFLHMIARGRAVMGPVLDAEAVSQLRLRQDIAMDTVRRFVGAGFTTVYQDILIGEDLIRITHELSDLQPRVVVLNPTVEVLSRRDQQRSKTGYNEGFPASVLSKALQQLTPRDGLWLDTSQMTVEDTVDAIISAYGTG</sequence>
<dbReference type="Proteomes" id="UP000646579">
    <property type="component" value="Unassembled WGS sequence"/>
</dbReference>
<keyword evidence="2" id="KW-1185">Reference proteome</keyword>
<dbReference type="EMBL" id="BMZE01000001">
    <property type="protein sequence ID" value="GHA13067.1"/>
    <property type="molecule type" value="Genomic_DNA"/>
</dbReference>
<protein>
    <recommendedName>
        <fullName evidence="3">Phosphotransferase</fullName>
    </recommendedName>
</protein>
<dbReference type="InterPro" id="IPR027417">
    <property type="entry name" value="P-loop_NTPase"/>
</dbReference>
<evidence type="ECO:0008006" key="3">
    <source>
        <dbReference type="Google" id="ProtNLM"/>
    </source>
</evidence>
<reference evidence="1" key="2">
    <citation type="submission" date="2020-09" db="EMBL/GenBank/DDBJ databases">
        <authorList>
            <person name="Sun Q."/>
            <person name="Kim S."/>
        </authorList>
    </citation>
    <scope>NUCLEOTIDE SEQUENCE</scope>
    <source>
        <strain evidence="1">KCTC 32437</strain>
    </source>
</reference>
<evidence type="ECO:0000313" key="2">
    <source>
        <dbReference type="Proteomes" id="UP000646579"/>
    </source>
</evidence>
<accession>A0A918RW44</accession>
<dbReference type="SUPFAM" id="SSF52540">
    <property type="entry name" value="P-loop containing nucleoside triphosphate hydrolases"/>
    <property type="match status" value="1"/>
</dbReference>
<dbReference type="RefSeq" id="WP_189422944.1">
    <property type="nucleotide sequence ID" value="NZ_BMZE01000001.1"/>
</dbReference>
<name>A0A918RW44_9HYPH</name>
<dbReference type="Pfam" id="PF13671">
    <property type="entry name" value="AAA_33"/>
    <property type="match status" value="1"/>
</dbReference>
<dbReference type="AlphaFoldDB" id="A0A918RW44"/>